<reference evidence="1 2" key="1">
    <citation type="submission" date="2018-08" db="EMBL/GenBank/DDBJ databases">
        <title>A genome reference for cultivated species of the human gut microbiota.</title>
        <authorList>
            <person name="Zou Y."/>
            <person name="Xue W."/>
            <person name="Luo G."/>
        </authorList>
    </citation>
    <scope>NUCLEOTIDE SEQUENCE [LARGE SCALE GENOMIC DNA]</scope>
    <source>
        <strain evidence="1 2">AF14-26</strain>
    </source>
</reference>
<comment type="caution">
    <text evidence="1">The sequence shown here is derived from an EMBL/GenBank/DDBJ whole genome shotgun (WGS) entry which is preliminary data.</text>
</comment>
<sequence>MVVEGVNFIENEVVKWKRKDFIDTHKKLFFLDREEFEREKMLGDIYDRIKGLVPDKGKLID</sequence>
<evidence type="ECO:0000313" key="2">
    <source>
        <dbReference type="Proteomes" id="UP000286270"/>
    </source>
</evidence>
<dbReference type="RefSeq" id="WP_122142059.1">
    <property type="nucleotide sequence ID" value="NZ_JAFKPL010000034.1"/>
</dbReference>
<proteinExistence type="predicted"/>
<dbReference type="Proteomes" id="UP000286270">
    <property type="component" value="Unassembled WGS sequence"/>
</dbReference>
<accession>A0A412YGL2</accession>
<name>A0A412YGL2_BACFG</name>
<dbReference type="EMBL" id="QRZH01000004">
    <property type="protein sequence ID" value="RGV56552.1"/>
    <property type="molecule type" value="Genomic_DNA"/>
</dbReference>
<gene>
    <name evidence="1" type="ORF">DWW08_06110</name>
</gene>
<dbReference type="AlphaFoldDB" id="A0A412YGL2"/>
<organism evidence="1 2">
    <name type="scientific">Bacteroides fragilis</name>
    <dbReference type="NCBI Taxonomy" id="817"/>
    <lineage>
        <taxon>Bacteria</taxon>
        <taxon>Pseudomonadati</taxon>
        <taxon>Bacteroidota</taxon>
        <taxon>Bacteroidia</taxon>
        <taxon>Bacteroidales</taxon>
        <taxon>Bacteroidaceae</taxon>
        <taxon>Bacteroides</taxon>
    </lineage>
</organism>
<protein>
    <submittedName>
        <fullName evidence="1">Uncharacterized protein</fullName>
    </submittedName>
</protein>
<evidence type="ECO:0000313" key="1">
    <source>
        <dbReference type="EMBL" id="RGV56552.1"/>
    </source>
</evidence>